<dbReference type="InterPro" id="IPR002933">
    <property type="entry name" value="Peptidase_M20"/>
</dbReference>
<sequence>MASPILNFAEAEAKIDQFIAENEDALVADIAALVAVPSVEGPAAKGAPFGAGPRQALDAALAIAKRLGLATQDGAGYVGWAELPGRQPGVLATIAHLDVVPAADGWTGDAFTLRRRDGWLIGRGVQDDKGPAVLCLYALKCLAALQGTPRYTLRALLGGNEETGMADVQHYLGAEGQPLFCFSPDANFPVCNGEKGVFEGNFVSGPLAGGDFLEFEGGVASNVIPDKATCLLRGRPALPAEAGITLAVEGENTRITATGVGGHAASPERSRNAIGILVAYLRAGMLGSPAEQGFLALLAALHSATDGSGLGIACSDGRFTPLTCIGGTIRLENGRLTQNVNIRYPGCTSAGQLVETLNRRATARGAAFTDVFDAPPFYIPADSPAIQTLLNTWNEVSGRQDAPFTMGGGTYARHFAHAVSYGPADTTEPRPAFAGHEHMADEAVSLASLRQALKVYTLALLRLQEIDF</sequence>
<dbReference type="GO" id="GO:0006508">
    <property type="term" value="P:proteolysis"/>
    <property type="evidence" value="ECO:0007669"/>
    <property type="project" value="UniProtKB-KW"/>
</dbReference>
<dbReference type="InterPro" id="IPR050072">
    <property type="entry name" value="Peptidase_M20A"/>
</dbReference>
<reference evidence="9" key="1">
    <citation type="submission" date="2012-10" db="EMBL/GenBank/DDBJ databases">
        <authorList>
            <person name="Sandrine L."/>
        </authorList>
    </citation>
    <scope>NUCLEOTIDE SEQUENCE</scope>
</reference>
<dbReference type="GO" id="GO:0008777">
    <property type="term" value="F:acetylornithine deacetylase activity"/>
    <property type="evidence" value="ECO:0007669"/>
    <property type="project" value="TreeGrafter"/>
</dbReference>
<keyword evidence="6" id="KW-0224">Dipeptidase</keyword>
<dbReference type="SUPFAM" id="SSF55031">
    <property type="entry name" value="Bacterial exopeptidase dimerisation domain"/>
    <property type="match status" value="1"/>
</dbReference>
<keyword evidence="7" id="KW-0482">Metalloprotease</keyword>
<dbReference type="PANTHER" id="PTHR43808:SF31">
    <property type="entry name" value="N-ACETYL-L-CITRULLINE DEACETYLASE"/>
    <property type="match status" value="1"/>
</dbReference>
<comment type="cofactor">
    <cofactor evidence="1">
        <name>Zn(2+)</name>
        <dbReference type="ChEBI" id="CHEBI:29105"/>
    </cofactor>
</comment>
<evidence type="ECO:0000256" key="3">
    <source>
        <dbReference type="ARBA" id="ARBA00022723"/>
    </source>
</evidence>
<keyword evidence="5" id="KW-0862">Zinc</keyword>
<evidence type="ECO:0000256" key="5">
    <source>
        <dbReference type="ARBA" id="ARBA00022833"/>
    </source>
</evidence>
<dbReference type="PANTHER" id="PTHR43808">
    <property type="entry name" value="ACETYLORNITHINE DEACETYLASE"/>
    <property type="match status" value="1"/>
</dbReference>
<dbReference type="EMBL" id="HF548310">
    <property type="protein sequence ID" value="CCO21540.1"/>
    <property type="molecule type" value="Genomic_DNA"/>
</dbReference>
<evidence type="ECO:0000256" key="7">
    <source>
        <dbReference type="ARBA" id="ARBA00023049"/>
    </source>
</evidence>
<dbReference type="AlphaFoldDB" id="S0DFU8"/>
<evidence type="ECO:0000256" key="1">
    <source>
        <dbReference type="ARBA" id="ARBA00001947"/>
    </source>
</evidence>
<dbReference type="Gene3D" id="3.30.70.360">
    <property type="match status" value="2"/>
</dbReference>
<evidence type="ECO:0000256" key="6">
    <source>
        <dbReference type="ARBA" id="ARBA00022997"/>
    </source>
</evidence>
<organism evidence="9">
    <name type="scientific">termite gut metagenome</name>
    <dbReference type="NCBI Taxonomy" id="433724"/>
    <lineage>
        <taxon>unclassified sequences</taxon>
        <taxon>metagenomes</taxon>
        <taxon>organismal metagenomes</taxon>
    </lineage>
</organism>
<evidence type="ECO:0000256" key="2">
    <source>
        <dbReference type="ARBA" id="ARBA00022670"/>
    </source>
</evidence>
<dbReference type="SUPFAM" id="SSF53187">
    <property type="entry name" value="Zn-dependent exopeptidases"/>
    <property type="match status" value="1"/>
</dbReference>
<accession>S0DFU8</accession>
<protein>
    <submittedName>
        <fullName evidence="9">Putative dipeptidase</fullName>
    </submittedName>
</protein>
<proteinExistence type="predicted"/>
<gene>
    <name evidence="9" type="ORF">BN138_728</name>
    <name evidence="8" type="ORF">BN138_83</name>
</gene>
<dbReference type="GO" id="GO:0008237">
    <property type="term" value="F:metallopeptidase activity"/>
    <property type="evidence" value="ECO:0007669"/>
    <property type="project" value="UniProtKB-KW"/>
</dbReference>
<dbReference type="InterPro" id="IPR036264">
    <property type="entry name" value="Bact_exopeptidase_dim_dom"/>
</dbReference>
<dbReference type="GO" id="GO:0016805">
    <property type="term" value="F:dipeptidase activity"/>
    <property type="evidence" value="ECO:0007669"/>
    <property type="project" value="UniProtKB-KW"/>
</dbReference>
<dbReference type="GO" id="GO:0006526">
    <property type="term" value="P:L-arginine biosynthetic process"/>
    <property type="evidence" value="ECO:0007669"/>
    <property type="project" value="TreeGrafter"/>
</dbReference>
<dbReference type="NCBIfam" id="TIGR01887">
    <property type="entry name" value="dipeptidaselike"/>
    <property type="match status" value="1"/>
</dbReference>
<keyword evidence="4" id="KW-0378">Hydrolase</keyword>
<evidence type="ECO:0000313" key="8">
    <source>
        <dbReference type="EMBL" id="CCO20895.1"/>
    </source>
</evidence>
<evidence type="ECO:0000313" key="9">
    <source>
        <dbReference type="EMBL" id="CCO21540.1"/>
    </source>
</evidence>
<dbReference type="GO" id="GO:0008270">
    <property type="term" value="F:zinc ion binding"/>
    <property type="evidence" value="ECO:0007669"/>
    <property type="project" value="InterPro"/>
</dbReference>
<reference evidence="9" key="2">
    <citation type="journal article" date="2013" name="Biotechnol. Biofuels">
        <title>Mining for hemicellulases in the fungus-growing termite Pseudacanthotermes militaris using functional metagenomics.</title>
        <authorList>
            <person name="Bastien G."/>
            <person name="Arnal G."/>
            <person name="Bozonnet S."/>
            <person name="Laguerre S."/>
            <person name="Ferreira F."/>
            <person name="Faure R."/>
            <person name="Henrissat B."/>
            <person name="Lefevre F."/>
            <person name="Robe P."/>
            <person name="Bouchez O."/>
            <person name="Noirot C."/>
            <person name="Dumon C."/>
            <person name="O'Donohue M."/>
        </authorList>
    </citation>
    <scope>NUCLEOTIDE SEQUENCE</scope>
</reference>
<evidence type="ECO:0000256" key="4">
    <source>
        <dbReference type="ARBA" id="ARBA00022801"/>
    </source>
</evidence>
<keyword evidence="3" id="KW-0479">Metal-binding</keyword>
<dbReference type="Gene3D" id="3.40.630.10">
    <property type="entry name" value="Zn peptidases"/>
    <property type="match status" value="1"/>
</dbReference>
<name>S0DFU8_9ZZZZ</name>
<dbReference type="EMBL" id="HF548273">
    <property type="protein sequence ID" value="CCO20895.1"/>
    <property type="molecule type" value="Genomic_DNA"/>
</dbReference>
<dbReference type="InterPro" id="IPR010964">
    <property type="entry name" value="M20A_pepV-rel"/>
</dbReference>
<keyword evidence="2" id="KW-0645">Protease</keyword>
<dbReference type="Pfam" id="PF01546">
    <property type="entry name" value="Peptidase_M20"/>
    <property type="match status" value="1"/>
</dbReference>